<accession>A0A7W3LQ31</accession>
<comment type="caution">
    <text evidence="2">The sequence shown here is derived from an EMBL/GenBank/DDBJ whole genome shotgun (WGS) entry which is preliminary data.</text>
</comment>
<evidence type="ECO:0000313" key="3">
    <source>
        <dbReference type="Proteomes" id="UP000572680"/>
    </source>
</evidence>
<evidence type="ECO:0000256" key="1">
    <source>
        <dbReference type="SAM" id="Phobius"/>
    </source>
</evidence>
<gene>
    <name evidence="2" type="ORF">HNR61_003735</name>
</gene>
<sequence>MLVPVDAASAVADVVPACATIVTACGFLVALRVLTRDVRHAGVRLRGEREEAERRLREQDARSRDRHGRDLLVDHLRRVGDLYAEYLAAEESLAAGRQALALHRLQVHLPVVPGRYCSLLKLRFDIGQSSESEREAARRFALHDRLPSPELVSPQWIYQEFSENLRELMGVDAPAPRRPARPSGGASLVGMLRRLGRPRISDSM</sequence>
<name>A0A7W3LQ31_ACTNM</name>
<dbReference type="EMBL" id="JACJIA010000004">
    <property type="protein sequence ID" value="MBA8952095.1"/>
    <property type="molecule type" value="Genomic_DNA"/>
</dbReference>
<dbReference type="AlphaFoldDB" id="A0A7W3LQ31"/>
<organism evidence="2 3">
    <name type="scientific">Actinomadura namibiensis</name>
    <dbReference type="NCBI Taxonomy" id="182080"/>
    <lineage>
        <taxon>Bacteria</taxon>
        <taxon>Bacillati</taxon>
        <taxon>Actinomycetota</taxon>
        <taxon>Actinomycetes</taxon>
        <taxon>Streptosporangiales</taxon>
        <taxon>Thermomonosporaceae</taxon>
        <taxon>Actinomadura</taxon>
    </lineage>
</organism>
<keyword evidence="1" id="KW-1133">Transmembrane helix</keyword>
<keyword evidence="1" id="KW-0472">Membrane</keyword>
<evidence type="ECO:0000313" key="2">
    <source>
        <dbReference type="EMBL" id="MBA8952095.1"/>
    </source>
</evidence>
<dbReference type="RefSeq" id="WP_182844371.1">
    <property type="nucleotide sequence ID" value="NZ_BAAALP010000125.1"/>
</dbReference>
<protein>
    <submittedName>
        <fullName evidence="2">Uncharacterized protein</fullName>
    </submittedName>
</protein>
<feature type="transmembrane region" description="Helical" evidence="1">
    <location>
        <begin position="14"/>
        <end position="34"/>
    </location>
</feature>
<keyword evidence="3" id="KW-1185">Reference proteome</keyword>
<reference evidence="2 3" key="1">
    <citation type="submission" date="2020-08" db="EMBL/GenBank/DDBJ databases">
        <title>Genomic Encyclopedia of Type Strains, Phase IV (KMG-IV): sequencing the most valuable type-strain genomes for metagenomic binning, comparative biology and taxonomic classification.</title>
        <authorList>
            <person name="Goeker M."/>
        </authorList>
    </citation>
    <scope>NUCLEOTIDE SEQUENCE [LARGE SCALE GENOMIC DNA]</scope>
    <source>
        <strain evidence="2 3">DSM 44197</strain>
    </source>
</reference>
<dbReference type="Proteomes" id="UP000572680">
    <property type="component" value="Unassembled WGS sequence"/>
</dbReference>
<proteinExistence type="predicted"/>
<keyword evidence="1" id="KW-0812">Transmembrane</keyword>